<reference evidence="1 2" key="1">
    <citation type="submission" date="2013-01" db="EMBL/GenBank/DDBJ databases">
        <authorList>
            <person name="Harkins D.M."/>
            <person name="Durkin A.S."/>
            <person name="Brinkac L.M."/>
            <person name="Haft D.H."/>
            <person name="Selengut J.D."/>
            <person name="Sanka R."/>
            <person name="DePew J."/>
            <person name="Purushe J."/>
            <person name="Whelen A.C."/>
            <person name="Vinetz J.M."/>
            <person name="Sutton G.G."/>
            <person name="Nierman W.C."/>
            <person name="Fouts D.E."/>
        </authorList>
    </citation>
    <scope>NUCLEOTIDE SEQUENCE [LARGE SCALE GENOMIC DNA]</scope>
    <source>
        <strain evidence="1 2">2007001578</strain>
    </source>
</reference>
<gene>
    <name evidence="1" type="ORF">LEP1GSC035_1339</name>
</gene>
<evidence type="ECO:0000313" key="1">
    <source>
        <dbReference type="EMBL" id="EMM98572.1"/>
    </source>
</evidence>
<name>A0ABN0IVQ4_9LEPT</name>
<accession>A0ABN0IVQ4</accession>
<dbReference type="Proteomes" id="UP000012099">
    <property type="component" value="Unassembled WGS sequence"/>
</dbReference>
<comment type="caution">
    <text evidence="1">The sequence shown here is derived from an EMBL/GenBank/DDBJ whole genome shotgun (WGS) entry which is preliminary data.</text>
</comment>
<dbReference type="EMBL" id="AHMH02000147">
    <property type="protein sequence ID" value="EMM98572.1"/>
    <property type="molecule type" value="Genomic_DNA"/>
</dbReference>
<keyword evidence="2" id="KW-1185">Reference proteome</keyword>
<organism evidence="1 2">
    <name type="scientific">Leptospira noguchii str. 2007001578</name>
    <dbReference type="NCBI Taxonomy" id="1049974"/>
    <lineage>
        <taxon>Bacteria</taxon>
        <taxon>Pseudomonadati</taxon>
        <taxon>Spirochaetota</taxon>
        <taxon>Spirochaetia</taxon>
        <taxon>Leptospirales</taxon>
        <taxon>Leptospiraceae</taxon>
        <taxon>Leptospira</taxon>
    </lineage>
</organism>
<evidence type="ECO:0000313" key="2">
    <source>
        <dbReference type="Proteomes" id="UP000012099"/>
    </source>
</evidence>
<sequence>MLEIGLEKSILEKNETPFTYLPTVFKNNEQRQIFEDNE</sequence>
<proteinExistence type="predicted"/>
<protein>
    <submittedName>
        <fullName evidence="1">Uncharacterized protein</fullName>
    </submittedName>
</protein>